<dbReference type="EMBL" id="FMTM01000001">
    <property type="protein sequence ID" value="SCW31150.1"/>
    <property type="molecule type" value="Genomic_DNA"/>
</dbReference>
<protein>
    <submittedName>
        <fullName evidence="2">Uncharacterized protein</fullName>
    </submittedName>
</protein>
<evidence type="ECO:0000313" key="2">
    <source>
        <dbReference type="EMBL" id="SCW31150.1"/>
    </source>
</evidence>
<organism evidence="2 3">
    <name type="scientific">Rhizobium mongolense subsp. loessense</name>
    <dbReference type="NCBI Taxonomy" id="158890"/>
    <lineage>
        <taxon>Bacteria</taxon>
        <taxon>Pseudomonadati</taxon>
        <taxon>Pseudomonadota</taxon>
        <taxon>Alphaproteobacteria</taxon>
        <taxon>Hyphomicrobiales</taxon>
        <taxon>Rhizobiaceae</taxon>
        <taxon>Rhizobium/Agrobacterium group</taxon>
        <taxon>Rhizobium</taxon>
    </lineage>
</organism>
<name>A0A1G4PFY0_9HYPH</name>
<feature type="region of interest" description="Disordered" evidence="1">
    <location>
        <begin position="23"/>
        <end position="48"/>
    </location>
</feature>
<dbReference type="Proteomes" id="UP000199542">
    <property type="component" value="Unassembled WGS sequence"/>
</dbReference>
<dbReference type="AlphaFoldDB" id="A0A1G4PFY0"/>
<evidence type="ECO:0000256" key="1">
    <source>
        <dbReference type="SAM" id="MobiDB-lite"/>
    </source>
</evidence>
<proteinExistence type="predicted"/>
<gene>
    <name evidence="2" type="ORF">SAMN02927900_00490</name>
</gene>
<evidence type="ECO:0000313" key="3">
    <source>
        <dbReference type="Proteomes" id="UP000199542"/>
    </source>
</evidence>
<sequence>MTSGASIDRPILLRKHQISKPGAFLTEARQDPAQPKTATKSHTRGKFRDREDRAIFFCRVPR</sequence>
<accession>A0A1G4PFY0</accession>
<reference evidence="2 3" key="1">
    <citation type="submission" date="2016-10" db="EMBL/GenBank/DDBJ databases">
        <authorList>
            <person name="de Groot N.N."/>
        </authorList>
    </citation>
    <scope>NUCLEOTIDE SEQUENCE [LARGE SCALE GENOMIC DNA]</scope>
    <source>
        <strain evidence="2 3">CGMCC 1.3401</strain>
    </source>
</reference>